<proteinExistence type="predicted"/>
<reference evidence="1" key="1">
    <citation type="journal article" date="2014" name="Front. Microbiol.">
        <title>High frequency of phylogenetically diverse reductive dehalogenase-homologous genes in deep subseafloor sedimentary metagenomes.</title>
        <authorList>
            <person name="Kawai M."/>
            <person name="Futagami T."/>
            <person name="Toyoda A."/>
            <person name="Takaki Y."/>
            <person name="Nishi S."/>
            <person name="Hori S."/>
            <person name="Arai W."/>
            <person name="Tsubouchi T."/>
            <person name="Morono Y."/>
            <person name="Uchiyama I."/>
            <person name="Ito T."/>
            <person name="Fujiyama A."/>
            <person name="Inagaki F."/>
            <person name="Takami H."/>
        </authorList>
    </citation>
    <scope>NUCLEOTIDE SEQUENCE</scope>
    <source>
        <strain evidence="1">Expedition CK06-06</strain>
    </source>
</reference>
<comment type="caution">
    <text evidence="1">The sequence shown here is derived from an EMBL/GenBank/DDBJ whole genome shotgun (WGS) entry which is preliminary data.</text>
</comment>
<accession>X1N0K1</accession>
<name>X1N0K1_9ZZZZ</name>
<protein>
    <submittedName>
        <fullName evidence="1">Uncharacterized protein</fullName>
    </submittedName>
</protein>
<evidence type="ECO:0000313" key="1">
    <source>
        <dbReference type="EMBL" id="GAI12124.1"/>
    </source>
</evidence>
<gene>
    <name evidence="1" type="ORF">S06H3_15713</name>
</gene>
<sequence>MRFFFDRIINLDGKVIGESIILHTLHANSPNSREHFAQRFVDLSEKHRTVRAYHSIDINVEGKPYIEIDRGRNILIQVQGASSPTDYLYELAHVVQQELLKRNP</sequence>
<dbReference type="EMBL" id="BARV01007743">
    <property type="protein sequence ID" value="GAI12124.1"/>
    <property type="molecule type" value="Genomic_DNA"/>
</dbReference>
<dbReference type="AlphaFoldDB" id="X1N0K1"/>
<organism evidence="1">
    <name type="scientific">marine sediment metagenome</name>
    <dbReference type="NCBI Taxonomy" id="412755"/>
    <lineage>
        <taxon>unclassified sequences</taxon>
        <taxon>metagenomes</taxon>
        <taxon>ecological metagenomes</taxon>
    </lineage>
</organism>